<sequence>MNINLTILLWALPSFITLGVLRGRKWPVKEIFSLLGWRRSALRYYLVGVALALVIGGLTGLTFWQFARDLLLHPAAHTTQAAYAHLAPGPGTFLSIFFSEAFFSTLGEELFFRGLLGGWLMKRWGFFMGNTIQALLFVLPHTLLILLASPRYWFVLPFDLLAGWALGWLRFRSGSIWPGWLSHTLVNTVSDLFPLLF</sequence>
<organism evidence="3 4">
    <name type="scientific">Ktedonobacter racemifer DSM 44963</name>
    <dbReference type="NCBI Taxonomy" id="485913"/>
    <lineage>
        <taxon>Bacteria</taxon>
        <taxon>Bacillati</taxon>
        <taxon>Chloroflexota</taxon>
        <taxon>Ktedonobacteria</taxon>
        <taxon>Ktedonobacterales</taxon>
        <taxon>Ktedonobacteraceae</taxon>
        <taxon>Ktedonobacter</taxon>
    </lineage>
</organism>
<proteinExistence type="predicted"/>
<keyword evidence="4" id="KW-1185">Reference proteome</keyword>
<dbReference type="InterPro" id="IPR003675">
    <property type="entry name" value="Rce1/LyrA-like_dom"/>
</dbReference>
<dbReference type="InParanoid" id="D6U8X7"/>
<dbReference type="Proteomes" id="UP000004508">
    <property type="component" value="Unassembled WGS sequence"/>
</dbReference>
<evidence type="ECO:0000259" key="2">
    <source>
        <dbReference type="Pfam" id="PF02517"/>
    </source>
</evidence>
<keyword evidence="1" id="KW-0812">Transmembrane</keyword>
<accession>D6U8X7</accession>
<name>D6U8X7_KTERA</name>
<protein>
    <submittedName>
        <fullName evidence="3">Abortive infection protein</fullName>
    </submittedName>
</protein>
<feature type="transmembrane region" description="Helical" evidence="1">
    <location>
        <begin position="44"/>
        <end position="64"/>
    </location>
</feature>
<dbReference type="GO" id="GO:0004175">
    <property type="term" value="F:endopeptidase activity"/>
    <property type="evidence" value="ECO:0007669"/>
    <property type="project" value="UniProtKB-ARBA"/>
</dbReference>
<feature type="domain" description="CAAX prenyl protease 2/Lysostaphin resistance protein A-like" evidence="2">
    <location>
        <begin position="93"/>
        <end position="189"/>
    </location>
</feature>
<evidence type="ECO:0000313" key="3">
    <source>
        <dbReference type="EMBL" id="EFH79585.1"/>
    </source>
</evidence>
<dbReference type="STRING" id="485913.Krac_0041"/>
<dbReference type="Pfam" id="PF02517">
    <property type="entry name" value="Rce1-like"/>
    <property type="match status" value="1"/>
</dbReference>
<comment type="caution">
    <text evidence="3">The sequence shown here is derived from an EMBL/GenBank/DDBJ whole genome shotgun (WGS) entry which is preliminary data.</text>
</comment>
<dbReference type="OrthoDB" id="9782250at2"/>
<evidence type="ECO:0000256" key="1">
    <source>
        <dbReference type="SAM" id="Phobius"/>
    </source>
</evidence>
<keyword evidence="1" id="KW-0472">Membrane</keyword>
<feature type="transmembrane region" description="Helical" evidence="1">
    <location>
        <begin position="124"/>
        <end position="146"/>
    </location>
</feature>
<gene>
    <name evidence="3" type="ORF">Krac_0041</name>
</gene>
<dbReference type="RefSeq" id="WP_007923701.1">
    <property type="nucleotide sequence ID" value="NZ_ADVG01000007.1"/>
</dbReference>
<feature type="transmembrane region" description="Helical" evidence="1">
    <location>
        <begin position="6"/>
        <end position="23"/>
    </location>
</feature>
<reference evidence="3 4" key="1">
    <citation type="journal article" date="2011" name="Stand. Genomic Sci.">
        <title>Non-contiguous finished genome sequence and contextual data of the filamentous soil bacterium Ktedonobacter racemifer type strain (SOSP1-21).</title>
        <authorList>
            <person name="Chang Y.J."/>
            <person name="Land M."/>
            <person name="Hauser L."/>
            <person name="Chertkov O."/>
            <person name="Del Rio T.G."/>
            <person name="Nolan M."/>
            <person name="Copeland A."/>
            <person name="Tice H."/>
            <person name="Cheng J.F."/>
            <person name="Lucas S."/>
            <person name="Han C."/>
            <person name="Goodwin L."/>
            <person name="Pitluck S."/>
            <person name="Ivanova N."/>
            <person name="Ovchinikova G."/>
            <person name="Pati A."/>
            <person name="Chen A."/>
            <person name="Palaniappan K."/>
            <person name="Mavromatis K."/>
            <person name="Liolios K."/>
            <person name="Brettin T."/>
            <person name="Fiebig A."/>
            <person name="Rohde M."/>
            <person name="Abt B."/>
            <person name="Goker M."/>
            <person name="Detter J.C."/>
            <person name="Woyke T."/>
            <person name="Bristow J."/>
            <person name="Eisen J.A."/>
            <person name="Markowitz V."/>
            <person name="Hugenholtz P."/>
            <person name="Kyrpides N.C."/>
            <person name="Klenk H.P."/>
            <person name="Lapidus A."/>
        </authorList>
    </citation>
    <scope>NUCLEOTIDE SEQUENCE [LARGE SCALE GENOMIC DNA]</scope>
    <source>
        <strain evidence="4">DSM 44963</strain>
    </source>
</reference>
<dbReference type="EMBL" id="ADVG01000007">
    <property type="protein sequence ID" value="EFH79585.1"/>
    <property type="molecule type" value="Genomic_DNA"/>
</dbReference>
<dbReference type="AlphaFoldDB" id="D6U8X7"/>
<dbReference type="GO" id="GO:0080120">
    <property type="term" value="P:CAAX-box protein maturation"/>
    <property type="evidence" value="ECO:0007669"/>
    <property type="project" value="UniProtKB-ARBA"/>
</dbReference>
<keyword evidence="1" id="KW-1133">Transmembrane helix</keyword>
<dbReference type="eggNOG" id="COG1266">
    <property type="taxonomic scope" value="Bacteria"/>
</dbReference>
<evidence type="ECO:0000313" key="4">
    <source>
        <dbReference type="Proteomes" id="UP000004508"/>
    </source>
</evidence>